<keyword evidence="5 9" id="KW-0697">Rotamase</keyword>
<protein>
    <recommendedName>
        <fullName evidence="10">Peptidyl-prolyl cis-trans isomerase</fullName>
        <ecNumber evidence="10">5.2.1.8</ecNumber>
    </recommendedName>
</protein>
<evidence type="ECO:0000256" key="2">
    <source>
        <dbReference type="ARBA" id="ARBA00004496"/>
    </source>
</evidence>
<keyword evidence="13" id="KW-1185">Reference proteome</keyword>
<evidence type="ECO:0000313" key="12">
    <source>
        <dbReference type="EMBL" id="MEQ3363381.1"/>
    </source>
</evidence>
<dbReference type="RefSeq" id="WP_102374212.1">
    <property type="nucleotide sequence ID" value="NZ_JBBNOP010000008.1"/>
</dbReference>
<sequence>MDDNSRIGKLASIRYRGGVKGEEPADDRSSGEPLTVMLGDMSLPRGIEEAVLDMQVGEQRTIDIPCEKGYGEHQDKLANWYPKTMVDGGYDLAVGDVMFWTNQEDGRRMPVWVTEMTQDAVKLDFNHPFAGKTLTYWIELVDLK</sequence>
<dbReference type="PANTHER" id="PTHR47861:SF3">
    <property type="entry name" value="FKBP-TYPE PEPTIDYL-PROLYL CIS-TRANS ISOMERASE SLYD"/>
    <property type="match status" value="1"/>
</dbReference>
<keyword evidence="6" id="KW-0143">Chaperone</keyword>
<evidence type="ECO:0000259" key="11">
    <source>
        <dbReference type="PROSITE" id="PS50059"/>
    </source>
</evidence>
<accession>A0ABV1JGD1</accession>
<keyword evidence="7 9" id="KW-0413">Isomerase</keyword>
<evidence type="ECO:0000256" key="10">
    <source>
        <dbReference type="RuleBase" id="RU003915"/>
    </source>
</evidence>
<feature type="domain" description="PPIase FKBP-type" evidence="11">
    <location>
        <begin position="8"/>
        <end position="72"/>
    </location>
</feature>
<comment type="subcellular location">
    <subcellularLocation>
        <location evidence="2">Cytoplasm</location>
    </subcellularLocation>
</comment>
<organism evidence="12 13">
    <name type="scientific">Raoultibacter massiliensis</name>
    <dbReference type="NCBI Taxonomy" id="1852371"/>
    <lineage>
        <taxon>Bacteria</taxon>
        <taxon>Bacillati</taxon>
        <taxon>Actinomycetota</taxon>
        <taxon>Coriobacteriia</taxon>
        <taxon>Eggerthellales</taxon>
        <taxon>Eggerthellaceae</taxon>
        <taxon>Raoultibacter</taxon>
    </lineage>
</organism>
<proteinExistence type="inferred from homology"/>
<evidence type="ECO:0000256" key="6">
    <source>
        <dbReference type="ARBA" id="ARBA00023186"/>
    </source>
</evidence>
<evidence type="ECO:0000256" key="8">
    <source>
        <dbReference type="ARBA" id="ARBA00037071"/>
    </source>
</evidence>
<keyword evidence="4" id="KW-0963">Cytoplasm</keyword>
<name>A0ABV1JGD1_9ACTN</name>
<evidence type="ECO:0000256" key="3">
    <source>
        <dbReference type="ARBA" id="ARBA00006577"/>
    </source>
</evidence>
<dbReference type="PANTHER" id="PTHR47861">
    <property type="entry name" value="FKBP-TYPE PEPTIDYL-PROLYL CIS-TRANS ISOMERASE SLYD"/>
    <property type="match status" value="1"/>
</dbReference>
<evidence type="ECO:0000313" key="13">
    <source>
        <dbReference type="Proteomes" id="UP001487305"/>
    </source>
</evidence>
<dbReference type="Proteomes" id="UP001487305">
    <property type="component" value="Unassembled WGS sequence"/>
</dbReference>
<comment type="caution">
    <text evidence="12">The sequence shown here is derived from an EMBL/GenBank/DDBJ whole genome shotgun (WGS) entry which is preliminary data.</text>
</comment>
<evidence type="ECO:0000256" key="1">
    <source>
        <dbReference type="ARBA" id="ARBA00000971"/>
    </source>
</evidence>
<dbReference type="EMBL" id="JBBNOP010000008">
    <property type="protein sequence ID" value="MEQ3363381.1"/>
    <property type="molecule type" value="Genomic_DNA"/>
</dbReference>
<evidence type="ECO:0000256" key="7">
    <source>
        <dbReference type="ARBA" id="ARBA00023235"/>
    </source>
</evidence>
<comment type="function">
    <text evidence="8">Also involved in hydrogenase metallocenter assembly, probably by participating in the nickel insertion step. This function in hydrogenase biosynthesis requires chaperone activity and the presence of the metal-binding domain, but not PPIase activity.</text>
</comment>
<dbReference type="SUPFAM" id="SSF54534">
    <property type="entry name" value="FKBP-like"/>
    <property type="match status" value="1"/>
</dbReference>
<evidence type="ECO:0000256" key="9">
    <source>
        <dbReference type="PROSITE-ProRule" id="PRU00277"/>
    </source>
</evidence>
<dbReference type="Gene3D" id="3.10.50.40">
    <property type="match status" value="1"/>
</dbReference>
<dbReference type="InterPro" id="IPR001179">
    <property type="entry name" value="PPIase_FKBP_dom"/>
</dbReference>
<dbReference type="GO" id="GO:0003755">
    <property type="term" value="F:peptidyl-prolyl cis-trans isomerase activity"/>
    <property type="evidence" value="ECO:0007669"/>
    <property type="project" value="UniProtKB-EC"/>
</dbReference>
<dbReference type="EC" id="5.2.1.8" evidence="10"/>
<dbReference type="PROSITE" id="PS50059">
    <property type="entry name" value="FKBP_PPIASE"/>
    <property type="match status" value="1"/>
</dbReference>
<dbReference type="InterPro" id="IPR046357">
    <property type="entry name" value="PPIase_dom_sf"/>
</dbReference>
<dbReference type="Pfam" id="PF00254">
    <property type="entry name" value="FKBP_C"/>
    <property type="match status" value="1"/>
</dbReference>
<comment type="similarity">
    <text evidence="3 10">Belongs to the FKBP-type PPIase family.</text>
</comment>
<comment type="catalytic activity">
    <reaction evidence="1 9 10">
        <text>[protein]-peptidylproline (omega=180) = [protein]-peptidylproline (omega=0)</text>
        <dbReference type="Rhea" id="RHEA:16237"/>
        <dbReference type="Rhea" id="RHEA-COMP:10747"/>
        <dbReference type="Rhea" id="RHEA-COMP:10748"/>
        <dbReference type="ChEBI" id="CHEBI:83833"/>
        <dbReference type="ChEBI" id="CHEBI:83834"/>
        <dbReference type="EC" id="5.2.1.8"/>
    </reaction>
</comment>
<reference evidence="12 13" key="1">
    <citation type="submission" date="2024-04" db="EMBL/GenBank/DDBJ databases">
        <title>Human intestinal bacterial collection.</title>
        <authorList>
            <person name="Pauvert C."/>
            <person name="Hitch T.C.A."/>
            <person name="Clavel T."/>
        </authorList>
    </citation>
    <scope>NUCLEOTIDE SEQUENCE [LARGE SCALE GENOMIC DNA]</scope>
    <source>
        <strain evidence="12 13">CLA-KB-H42</strain>
    </source>
</reference>
<evidence type="ECO:0000256" key="5">
    <source>
        <dbReference type="ARBA" id="ARBA00023110"/>
    </source>
</evidence>
<evidence type="ECO:0000256" key="4">
    <source>
        <dbReference type="ARBA" id="ARBA00022490"/>
    </source>
</evidence>
<gene>
    <name evidence="12" type="ORF">AAA083_10385</name>
</gene>